<protein>
    <recommendedName>
        <fullName evidence="2">Oxidoreductase molybdopterin-binding domain-containing protein</fullName>
    </recommendedName>
</protein>
<dbReference type="EMBL" id="FRAL01000002">
    <property type="protein sequence ID" value="SHK28122.1"/>
    <property type="molecule type" value="Genomic_DNA"/>
</dbReference>
<evidence type="ECO:0000256" key="1">
    <source>
        <dbReference type="SAM" id="SignalP"/>
    </source>
</evidence>
<reference evidence="4" key="1">
    <citation type="submission" date="2016-11" db="EMBL/GenBank/DDBJ databases">
        <authorList>
            <person name="Varghese N."/>
            <person name="Submissions S."/>
        </authorList>
    </citation>
    <scope>NUCLEOTIDE SEQUENCE [LARGE SCALE GENOMIC DNA]</scope>
    <source>
        <strain evidence="4">ALO Sharm</strain>
    </source>
</reference>
<gene>
    <name evidence="3" type="ORF">SAMN05192556_102233</name>
</gene>
<feature type="domain" description="Oxidoreductase molybdopterin-binding" evidence="2">
    <location>
        <begin position="64"/>
        <end position="141"/>
    </location>
</feature>
<evidence type="ECO:0000259" key="2">
    <source>
        <dbReference type="Pfam" id="PF00174"/>
    </source>
</evidence>
<dbReference type="Proteomes" id="UP000184248">
    <property type="component" value="Unassembled WGS sequence"/>
</dbReference>
<dbReference type="Pfam" id="PF00174">
    <property type="entry name" value="Oxidored_molyb"/>
    <property type="match status" value="1"/>
</dbReference>
<name>A0A1M6R6N6_9GAMM</name>
<dbReference type="AlphaFoldDB" id="A0A1M6R6N6"/>
<keyword evidence="4" id="KW-1185">Reference proteome</keyword>
<dbReference type="InterPro" id="IPR000572">
    <property type="entry name" value="OxRdtase_Mopterin-bd_dom"/>
</dbReference>
<feature type="chain" id="PRO_5009920521" description="Oxidoreductase molybdopterin-binding domain-containing protein" evidence="1">
    <location>
        <begin position="22"/>
        <end position="167"/>
    </location>
</feature>
<keyword evidence="1" id="KW-0732">Signal</keyword>
<evidence type="ECO:0000313" key="3">
    <source>
        <dbReference type="EMBL" id="SHK28122.1"/>
    </source>
</evidence>
<proteinExistence type="predicted"/>
<dbReference type="Gene3D" id="3.90.420.10">
    <property type="entry name" value="Oxidoreductase, molybdopterin-binding domain"/>
    <property type="match status" value="1"/>
</dbReference>
<sequence>MSVLAMIVGLVVATMGTAVQAMPLPSPSGEVVLTIRGDIEHPNVGDEARFDRAMLDRLPSRTIVTRTPWQPGTGRFEGPLFSALLEAVGANGDEVRVRALNGFEADIPVSDFERYDVILAMRRNGEPMTIRNFGPLFVVYPFEEHPELMTEAIRFRSVWQVHHIFVY</sequence>
<feature type="signal peptide" evidence="1">
    <location>
        <begin position="1"/>
        <end position="21"/>
    </location>
</feature>
<dbReference type="SUPFAM" id="SSF56524">
    <property type="entry name" value="Oxidoreductase molybdopterin-binding domain"/>
    <property type="match status" value="1"/>
</dbReference>
<accession>A0A1M6R6N6</accession>
<organism evidence="3 4">
    <name type="scientific">Halomonas caseinilytica</name>
    <dbReference type="NCBI Taxonomy" id="438744"/>
    <lineage>
        <taxon>Bacteria</taxon>
        <taxon>Pseudomonadati</taxon>
        <taxon>Pseudomonadota</taxon>
        <taxon>Gammaproteobacteria</taxon>
        <taxon>Oceanospirillales</taxon>
        <taxon>Halomonadaceae</taxon>
        <taxon>Halomonas</taxon>
    </lineage>
</organism>
<dbReference type="RefSeq" id="WP_342039353.1">
    <property type="nucleotide sequence ID" value="NZ_BDEO01000007.1"/>
</dbReference>
<evidence type="ECO:0000313" key="4">
    <source>
        <dbReference type="Proteomes" id="UP000184248"/>
    </source>
</evidence>
<dbReference type="InterPro" id="IPR036374">
    <property type="entry name" value="OxRdtase_Mopterin-bd_sf"/>
</dbReference>